<dbReference type="InterPro" id="IPR017938">
    <property type="entry name" value="Riboflavin_synthase-like_b-brl"/>
</dbReference>
<dbReference type="InterPro" id="IPR017927">
    <property type="entry name" value="FAD-bd_FR_type"/>
</dbReference>
<feature type="domain" description="FAD-binding FR-type" evidence="1">
    <location>
        <begin position="64"/>
        <end position="165"/>
    </location>
</feature>
<dbReference type="InterPro" id="IPR006058">
    <property type="entry name" value="2Fe2S_fd_BS"/>
</dbReference>
<comment type="caution">
    <text evidence="2">The sequence shown here is derived from an EMBL/GenBank/DDBJ whole genome shotgun (WGS) entry which is preliminary data.</text>
</comment>
<dbReference type="Proteomes" id="UP000016856">
    <property type="component" value="Unassembled WGS sequence"/>
</dbReference>
<dbReference type="PROSITE" id="PS00197">
    <property type="entry name" value="2FE2S_FER_1"/>
    <property type="match status" value="1"/>
</dbReference>
<gene>
    <name evidence="2" type="ORF">O163_07975</name>
</gene>
<dbReference type="EMBL" id="AXDC01000020">
    <property type="protein sequence ID" value="ERM91871.1"/>
    <property type="molecule type" value="Genomic_DNA"/>
</dbReference>
<dbReference type="PANTHER" id="PTHR43513:SF3">
    <property type="entry name" value="DIHYDROOROTATE DEHYDROGENASE B (NAD(+)), ELECTRON TRANSFER SUBUNIT-RELATED"/>
    <property type="match status" value="1"/>
</dbReference>
<dbReference type="InterPro" id="IPR012675">
    <property type="entry name" value="Beta-grasp_dom_sf"/>
</dbReference>
<sequence>MNKLANRLECVDAGTEYCPCYLAELNECIVCSQLQGKKFCDCNWRGVCIFQEFVWAGYKAKATRSTVFSKVVKREEINDEVIVLTLKVPNKMARDLNEPGSFVFIRGYLSPSFFDTPISVMWADEVEGIIKIAVQVTGPKTKLIANAKEGQEVYIRGPYWNGMFGHRYIKGTYNSKALVVLRGIAQAPGVIVILKLIQNKNKVIVLLDKGKVKANFIKDYLEKLDIAFVEIDLLTEEGQRILKEFIKDKEITVVYSGGSDEQHLNILEYLDTYNSEAYLAVSNNNKICCGEGICGSCEIEIEGQKMRTCKVQVDIRKALERKMLRG</sequence>
<accession>U5CSG2</accession>
<dbReference type="SUPFAM" id="SSF54292">
    <property type="entry name" value="2Fe-2S ferredoxin-like"/>
    <property type="match status" value="1"/>
</dbReference>
<dbReference type="SUPFAM" id="SSF63380">
    <property type="entry name" value="Riboflavin synthase domain-like"/>
    <property type="match status" value="1"/>
</dbReference>
<dbReference type="InterPro" id="IPR050353">
    <property type="entry name" value="PyrK_electron_transfer"/>
</dbReference>
<dbReference type="PATRIC" id="fig|1388761.3.peg.1605"/>
<protein>
    <submittedName>
        <fullName evidence="2">2-polyprenylphenol hydroxylase</fullName>
    </submittedName>
</protein>
<dbReference type="CDD" id="cd06192">
    <property type="entry name" value="DHOD_e_trans_like"/>
    <property type="match status" value="1"/>
</dbReference>
<dbReference type="Gene3D" id="3.10.20.30">
    <property type="match status" value="1"/>
</dbReference>
<name>U5CSG2_CALSX</name>
<evidence type="ECO:0000313" key="3">
    <source>
        <dbReference type="Proteomes" id="UP000016856"/>
    </source>
</evidence>
<dbReference type="AlphaFoldDB" id="U5CSG2"/>
<dbReference type="PROSITE" id="PS51384">
    <property type="entry name" value="FAD_FR"/>
    <property type="match status" value="1"/>
</dbReference>
<proteinExistence type="predicted"/>
<dbReference type="GO" id="GO:0016491">
    <property type="term" value="F:oxidoreductase activity"/>
    <property type="evidence" value="ECO:0007669"/>
    <property type="project" value="InterPro"/>
</dbReference>
<evidence type="ECO:0000259" key="1">
    <source>
        <dbReference type="PROSITE" id="PS51384"/>
    </source>
</evidence>
<dbReference type="GO" id="GO:0051537">
    <property type="term" value="F:2 iron, 2 sulfur cluster binding"/>
    <property type="evidence" value="ECO:0007669"/>
    <property type="project" value="InterPro"/>
</dbReference>
<reference evidence="2 3" key="1">
    <citation type="journal article" date="2013" name="Genome Announc.">
        <title>Draft Genome Sequence of an Anaerobic and Extremophilic Bacterium, Caldanaerobacter yonseiensis, Isolated from a Geothermal Hot Stream.</title>
        <authorList>
            <person name="Lee S.J."/>
            <person name="Lee Y.J."/>
            <person name="Park G.S."/>
            <person name="Kim B.C."/>
            <person name="Lee S.J."/>
            <person name="Shin J.H."/>
            <person name="Lee D.W."/>
        </authorList>
    </citation>
    <scope>NUCLEOTIDE SEQUENCE [LARGE SCALE GENOMIC DNA]</scope>
    <source>
        <strain evidence="2 3">KB-1</strain>
    </source>
</reference>
<dbReference type="InterPro" id="IPR036010">
    <property type="entry name" value="2Fe-2S_ferredoxin-like_sf"/>
</dbReference>
<dbReference type="NCBIfam" id="NF004470">
    <property type="entry name" value="PRK05802.1"/>
    <property type="match status" value="1"/>
</dbReference>
<dbReference type="PANTHER" id="PTHR43513">
    <property type="entry name" value="DIHYDROOROTATE DEHYDROGENASE B (NAD(+)), ELECTRON TRANSFER SUBUNIT"/>
    <property type="match status" value="1"/>
</dbReference>
<dbReference type="Gene3D" id="2.40.30.10">
    <property type="entry name" value="Translation factors"/>
    <property type="match status" value="1"/>
</dbReference>
<organism evidence="2 3">
    <name type="scientific">Caldanaerobacter subterraneus subsp. yonseiensis KB-1</name>
    <dbReference type="NCBI Taxonomy" id="1388761"/>
    <lineage>
        <taxon>Bacteria</taxon>
        <taxon>Bacillati</taxon>
        <taxon>Bacillota</taxon>
        <taxon>Clostridia</taxon>
        <taxon>Thermoanaerobacterales</taxon>
        <taxon>Thermoanaerobacteraceae</taxon>
        <taxon>Caldanaerobacter</taxon>
    </lineage>
</organism>
<evidence type="ECO:0000313" key="2">
    <source>
        <dbReference type="EMBL" id="ERM91871.1"/>
    </source>
</evidence>